<evidence type="ECO:0000313" key="1">
    <source>
        <dbReference type="EMBL" id="KAK1743085.1"/>
    </source>
</evidence>
<dbReference type="EMBL" id="JATAAI010000010">
    <property type="protein sequence ID" value="KAK1743085.1"/>
    <property type="molecule type" value="Genomic_DNA"/>
</dbReference>
<dbReference type="Pfam" id="PF13306">
    <property type="entry name" value="LRR_5"/>
    <property type="match status" value="1"/>
</dbReference>
<evidence type="ECO:0008006" key="3">
    <source>
        <dbReference type="Google" id="ProtNLM"/>
    </source>
</evidence>
<dbReference type="InterPro" id="IPR026906">
    <property type="entry name" value="LRR_5"/>
</dbReference>
<dbReference type="PANTHER" id="PTHR45661:SF3">
    <property type="entry name" value="IG-LIKE DOMAIN-CONTAINING PROTEIN"/>
    <property type="match status" value="1"/>
</dbReference>
<accession>A0AAD9DES1</accession>
<dbReference type="AlphaFoldDB" id="A0AAD9DES1"/>
<dbReference type="InterPro" id="IPR053139">
    <property type="entry name" value="Surface_bspA-like"/>
</dbReference>
<comment type="caution">
    <text evidence="1">The sequence shown here is derived from an EMBL/GenBank/DDBJ whole genome shotgun (WGS) entry which is preliminary data.</text>
</comment>
<organism evidence="1 2">
    <name type="scientific">Skeletonema marinoi</name>
    <dbReference type="NCBI Taxonomy" id="267567"/>
    <lineage>
        <taxon>Eukaryota</taxon>
        <taxon>Sar</taxon>
        <taxon>Stramenopiles</taxon>
        <taxon>Ochrophyta</taxon>
        <taxon>Bacillariophyta</taxon>
        <taxon>Coscinodiscophyceae</taxon>
        <taxon>Thalassiosirophycidae</taxon>
        <taxon>Thalassiosirales</taxon>
        <taxon>Skeletonemataceae</taxon>
        <taxon>Skeletonema</taxon>
        <taxon>Skeletonema marinoi-dohrnii complex</taxon>
    </lineage>
</organism>
<reference evidence="1" key="1">
    <citation type="submission" date="2023-06" db="EMBL/GenBank/DDBJ databases">
        <title>Survivors Of The Sea: Transcriptome response of Skeletonema marinoi to long-term dormancy.</title>
        <authorList>
            <person name="Pinder M.I.M."/>
            <person name="Kourtchenko O."/>
            <person name="Robertson E.K."/>
            <person name="Larsson T."/>
            <person name="Maumus F."/>
            <person name="Osuna-Cruz C.M."/>
            <person name="Vancaester E."/>
            <person name="Stenow R."/>
            <person name="Vandepoele K."/>
            <person name="Ploug H."/>
            <person name="Bruchert V."/>
            <person name="Godhe A."/>
            <person name="Topel M."/>
        </authorList>
    </citation>
    <scope>NUCLEOTIDE SEQUENCE</scope>
    <source>
        <strain evidence="1">R05AC</strain>
    </source>
</reference>
<dbReference type="PANTHER" id="PTHR45661">
    <property type="entry name" value="SURFACE ANTIGEN"/>
    <property type="match status" value="1"/>
</dbReference>
<name>A0AAD9DES1_9STRA</name>
<dbReference type="Proteomes" id="UP001224775">
    <property type="component" value="Unassembled WGS sequence"/>
</dbReference>
<evidence type="ECO:0000313" key="2">
    <source>
        <dbReference type="Proteomes" id="UP001224775"/>
    </source>
</evidence>
<gene>
    <name evidence="1" type="ORF">QTG54_006682</name>
</gene>
<dbReference type="InterPro" id="IPR032675">
    <property type="entry name" value="LRR_dom_sf"/>
</dbReference>
<protein>
    <recommendedName>
        <fullName evidence="3">Leucine-rich repeat domain-containing protein</fullName>
    </recommendedName>
</protein>
<keyword evidence="2" id="KW-1185">Reference proteome</keyword>
<dbReference type="Gene3D" id="3.80.10.10">
    <property type="entry name" value="Ribonuclease Inhibitor"/>
    <property type="match status" value="1"/>
</dbReference>
<sequence length="132" mass="14469">MPGVKVVERHAFARCDELSYVECDKLERIEGGAFSSCKSLTSIDLSSAKIVGEYAFAHCAALKGAIFGDKLESIRGMAFDNCTSLEQITIPLKHGMFDDDNIFNRCEKLERVDLVGGVHGTVAALWRNGKIL</sequence>
<dbReference type="SUPFAM" id="SSF52058">
    <property type="entry name" value="L domain-like"/>
    <property type="match status" value="1"/>
</dbReference>
<proteinExistence type="predicted"/>